<dbReference type="GO" id="GO:0005524">
    <property type="term" value="F:ATP binding"/>
    <property type="evidence" value="ECO:0007669"/>
    <property type="project" value="UniProtKB-UniRule"/>
</dbReference>
<evidence type="ECO:0000256" key="8">
    <source>
        <dbReference type="ARBA" id="ARBA00022801"/>
    </source>
</evidence>
<keyword evidence="12 15" id="KW-0482">Metalloprotease</keyword>
<keyword evidence="6 15" id="KW-0479">Metal-binding</keyword>
<dbReference type="Pfam" id="PF00004">
    <property type="entry name" value="AAA"/>
    <property type="match status" value="1"/>
</dbReference>
<dbReference type="SMART" id="SM00382">
    <property type="entry name" value="AAA"/>
    <property type="match status" value="1"/>
</dbReference>
<dbReference type="GO" id="GO:0005886">
    <property type="term" value="C:plasma membrane"/>
    <property type="evidence" value="ECO:0007669"/>
    <property type="project" value="UniProtKB-SubCell"/>
</dbReference>
<feature type="binding site" evidence="15">
    <location>
        <position position="415"/>
    </location>
    <ligand>
        <name>Zn(2+)</name>
        <dbReference type="ChEBI" id="CHEBI:29105"/>
        <note>catalytic</note>
    </ligand>
</feature>
<dbReference type="SUPFAM" id="SSF140990">
    <property type="entry name" value="FtsH protease domain-like"/>
    <property type="match status" value="1"/>
</dbReference>
<dbReference type="GO" id="GO:0006508">
    <property type="term" value="P:proteolysis"/>
    <property type="evidence" value="ECO:0007669"/>
    <property type="project" value="UniProtKB-KW"/>
</dbReference>
<dbReference type="InterPro" id="IPR000642">
    <property type="entry name" value="Peptidase_M41"/>
</dbReference>
<name>A0A366IAM1_9FIRM</name>
<keyword evidence="5 15" id="KW-0812">Transmembrane</keyword>
<dbReference type="SUPFAM" id="SSF52540">
    <property type="entry name" value="P-loop containing nucleoside triphosphate hydrolases"/>
    <property type="match status" value="1"/>
</dbReference>
<keyword evidence="18" id="KW-0132">Cell division</keyword>
<feature type="active site" evidence="15">
    <location>
        <position position="341"/>
    </location>
</feature>
<dbReference type="InterPro" id="IPR003959">
    <property type="entry name" value="ATPase_AAA_core"/>
</dbReference>
<dbReference type="Proteomes" id="UP000253490">
    <property type="component" value="Unassembled WGS sequence"/>
</dbReference>
<dbReference type="GO" id="GO:0004176">
    <property type="term" value="F:ATP-dependent peptidase activity"/>
    <property type="evidence" value="ECO:0007669"/>
    <property type="project" value="InterPro"/>
</dbReference>
<dbReference type="EC" id="3.4.24.-" evidence="15"/>
<dbReference type="InterPro" id="IPR027417">
    <property type="entry name" value="P-loop_NTPase"/>
</dbReference>
<evidence type="ECO:0000256" key="13">
    <source>
        <dbReference type="ARBA" id="ARBA00023136"/>
    </source>
</evidence>
<evidence type="ECO:0000256" key="7">
    <source>
        <dbReference type="ARBA" id="ARBA00022741"/>
    </source>
</evidence>
<dbReference type="InterPro" id="IPR003960">
    <property type="entry name" value="ATPase_AAA_CS"/>
</dbReference>
<evidence type="ECO:0000256" key="5">
    <source>
        <dbReference type="ARBA" id="ARBA00022692"/>
    </source>
</evidence>
<dbReference type="FunFam" id="1.10.8.60:FF:000001">
    <property type="entry name" value="ATP-dependent zinc metalloprotease FtsH"/>
    <property type="match status" value="1"/>
</dbReference>
<comment type="subunit">
    <text evidence="15">Homohexamer.</text>
</comment>
<dbReference type="AlphaFoldDB" id="A0A366IAM1"/>
<keyword evidence="13 15" id="KW-0472">Membrane</keyword>
<dbReference type="GO" id="GO:0051301">
    <property type="term" value="P:cell division"/>
    <property type="evidence" value="ECO:0007669"/>
    <property type="project" value="UniProtKB-KW"/>
</dbReference>
<gene>
    <name evidence="15" type="primary">ftsH</name>
    <name evidence="18" type="ORF">DES36_107141</name>
</gene>
<dbReference type="PROSITE" id="PS00674">
    <property type="entry name" value="AAA"/>
    <property type="match status" value="1"/>
</dbReference>
<evidence type="ECO:0000313" key="19">
    <source>
        <dbReference type="Proteomes" id="UP000253490"/>
    </source>
</evidence>
<dbReference type="InterPro" id="IPR003593">
    <property type="entry name" value="AAA+_ATPase"/>
</dbReference>
<keyword evidence="3 15" id="KW-1003">Cell membrane</keyword>
<feature type="binding site" evidence="15">
    <location>
        <begin position="121"/>
        <end position="128"/>
    </location>
    <ligand>
        <name>ATP</name>
        <dbReference type="ChEBI" id="CHEBI:30616"/>
    </ligand>
</feature>
<dbReference type="EMBL" id="QNRX01000007">
    <property type="protein sequence ID" value="RBP65400.1"/>
    <property type="molecule type" value="Genomic_DNA"/>
</dbReference>
<dbReference type="GO" id="GO:0030163">
    <property type="term" value="P:protein catabolic process"/>
    <property type="evidence" value="ECO:0007669"/>
    <property type="project" value="UniProtKB-UniRule"/>
</dbReference>
<dbReference type="PRINTS" id="PR00300">
    <property type="entry name" value="CLPPROTEASEA"/>
</dbReference>
<keyword evidence="11 15" id="KW-1133">Transmembrane helix</keyword>
<dbReference type="NCBIfam" id="TIGR01241">
    <property type="entry name" value="FtsH_fam"/>
    <property type="match status" value="1"/>
</dbReference>
<comment type="function">
    <text evidence="15">Acts as a processive, ATP-dependent zinc metallopeptidase for both cytoplasmic and membrane proteins. Plays a role in the quality control of integral membrane proteins.</text>
</comment>
<comment type="cofactor">
    <cofactor evidence="15">
        <name>Zn(2+)</name>
        <dbReference type="ChEBI" id="CHEBI:29105"/>
    </cofactor>
    <text evidence="15">Binds 1 zinc ion per subunit.</text>
</comment>
<evidence type="ECO:0000256" key="9">
    <source>
        <dbReference type="ARBA" id="ARBA00022833"/>
    </source>
</evidence>
<comment type="similarity">
    <text evidence="14 15">In the central section; belongs to the AAA ATPase family.</text>
</comment>
<evidence type="ECO:0000256" key="6">
    <source>
        <dbReference type="ARBA" id="ARBA00022723"/>
    </source>
</evidence>
<evidence type="ECO:0000256" key="2">
    <source>
        <dbReference type="ARBA" id="ARBA00010044"/>
    </source>
</evidence>
<accession>A0A366IAM1</accession>
<dbReference type="PANTHER" id="PTHR23076">
    <property type="entry name" value="METALLOPROTEASE M41 FTSH"/>
    <property type="match status" value="1"/>
</dbReference>
<organism evidence="18 19">
    <name type="scientific">Alkalibaculum bacchi</name>
    <dbReference type="NCBI Taxonomy" id="645887"/>
    <lineage>
        <taxon>Bacteria</taxon>
        <taxon>Bacillati</taxon>
        <taxon>Bacillota</taxon>
        <taxon>Clostridia</taxon>
        <taxon>Eubacteriales</taxon>
        <taxon>Eubacteriaceae</taxon>
        <taxon>Alkalibaculum</taxon>
    </lineage>
</organism>
<keyword evidence="9 15" id="KW-0862">Zinc</keyword>
<comment type="similarity">
    <text evidence="16">Belongs to the AAA ATPase family.</text>
</comment>
<dbReference type="InterPro" id="IPR041569">
    <property type="entry name" value="AAA_lid_3"/>
</dbReference>
<dbReference type="PANTHER" id="PTHR23076:SF97">
    <property type="entry name" value="ATP-DEPENDENT ZINC METALLOPROTEASE YME1L1"/>
    <property type="match status" value="1"/>
</dbReference>
<dbReference type="CDD" id="cd19501">
    <property type="entry name" value="RecA-like_FtsH"/>
    <property type="match status" value="1"/>
</dbReference>
<dbReference type="Gene3D" id="3.40.50.300">
    <property type="entry name" value="P-loop containing nucleotide triphosphate hydrolases"/>
    <property type="match status" value="1"/>
</dbReference>
<dbReference type="Gene3D" id="1.10.8.60">
    <property type="match status" value="1"/>
</dbReference>
<keyword evidence="18" id="KW-0131">Cell cycle</keyword>
<reference evidence="18 19" key="1">
    <citation type="submission" date="2018-06" db="EMBL/GenBank/DDBJ databases">
        <title>Genomic Encyclopedia of Type Strains, Phase IV (KMG-IV): sequencing the most valuable type-strain genomes for metagenomic binning, comparative biology and taxonomic classification.</title>
        <authorList>
            <person name="Goeker M."/>
        </authorList>
    </citation>
    <scope>NUCLEOTIDE SEQUENCE [LARGE SCALE GENOMIC DNA]</scope>
    <source>
        <strain evidence="18 19">DSM 22112</strain>
    </source>
</reference>
<keyword evidence="4 15" id="KW-0645">Protease</keyword>
<evidence type="ECO:0000256" key="10">
    <source>
        <dbReference type="ARBA" id="ARBA00022840"/>
    </source>
</evidence>
<evidence type="ECO:0000313" key="18">
    <source>
        <dbReference type="EMBL" id="RBP65400.1"/>
    </source>
</evidence>
<evidence type="ECO:0000256" key="11">
    <source>
        <dbReference type="ARBA" id="ARBA00022989"/>
    </source>
</evidence>
<keyword evidence="19" id="KW-1185">Reference proteome</keyword>
<feature type="domain" description="AAA+ ATPase" evidence="17">
    <location>
        <begin position="113"/>
        <end position="249"/>
    </location>
</feature>
<evidence type="ECO:0000259" key="17">
    <source>
        <dbReference type="SMART" id="SM00382"/>
    </source>
</evidence>
<protein>
    <recommendedName>
        <fullName evidence="15">ATP-dependent zinc metalloprotease FtsH</fullName>
        <ecNumber evidence="15">3.4.24.-</ecNumber>
    </recommendedName>
</protein>
<dbReference type="InterPro" id="IPR001270">
    <property type="entry name" value="ClpA/B"/>
</dbReference>
<feature type="binding site" evidence="15">
    <location>
        <position position="340"/>
    </location>
    <ligand>
        <name>Zn(2+)</name>
        <dbReference type="ChEBI" id="CHEBI:29105"/>
        <note>catalytic</note>
    </ligand>
</feature>
<dbReference type="GO" id="GO:0004222">
    <property type="term" value="F:metalloendopeptidase activity"/>
    <property type="evidence" value="ECO:0007669"/>
    <property type="project" value="InterPro"/>
</dbReference>
<evidence type="ECO:0000256" key="12">
    <source>
        <dbReference type="ARBA" id="ARBA00023049"/>
    </source>
</evidence>
<evidence type="ECO:0000256" key="14">
    <source>
        <dbReference type="ARBA" id="ARBA00061570"/>
    </source>
</evidence>
<dbReference type="Gene3D" id="1.20.58.760">
    <property type="entry name" value="Peptidase M41"/>
    <property type="match status" value="1"/>
</dbReference>
<keyword evidence="10 15" id="KW-0067">ATP-binding</keyword>
<evidence type="ECO:0000256" key="15">
    <source>
        <dbReference type="HAMAP-Rule" id="MF_01458"/>
    </source>
</evidence>
<dbReference type="HAMAP" id="MF_01458">
    <property type="entry name" value="FtsH"/>
    <property type="match status" value="1"/>
</dbReference>
<proteinExistence type="inferred from homology"/>
<sequence>MLKYKEKILTTTAVTLLALSLLNIQALGLLNTPWIRLSLLFILVGNLVYKKKSAYIPQFITNTSIKEEKKDITEKSNITFNDVAGLDEIKDEMNELCDFLVNPNKYLKIGAKIPKGVLFYGPPGTGKTLLAKALAGETKATFLYASGSEFVEKFVGIGASRIRSLFEKAKKNAPCIIFIDELDAIGISRSVDNNSERDQTLNQLLVELDGFNEYDNVIVIAATNRMDILDKALLRPGRFDRHVYVGNPSVKAREAILKVHFKNKPVKNDVDIASLAKKTHGMSGAHLANVINEAALLAVKHNLNEIGNEELNQALIKTVAGIKNKTTVLTDKEKHIVAFHEGGHALVGSVLNNDNIEKISIIPHGKALGFVLNTSSEDKFILTKEELKNKITILLAGRAAEEIIFKEISSGAQNDLVKANEIASAMVCEYGMSHYKNKTFNKREDFSSSDIINEEINTILDDCYNMANSVIYENINKLHKIAEILLAKETINGDELDTILKSA</sequence>
<comment type="subcellular location">
    <subcellularLocation>
        <location evidence="15">Cell membrane</location>
        <topology evidence="15">Multi-pass membrane protein</topology>
        <orientation evidence="15">Cytoplasmic side</orientation>
    </subcellularLocation>
    <subcellularLocation>
        <location evidence="1">Membrane</location>
    </subcellularLocation>
</comment>
<dbReference type="GO" id="GO:0016887">
    <property type="term" value="F:ATP hydrolysis activity"/>
    <property type="evidence" value="ECO:0007669"/>
    <property type="project" value="UniProtKB-UniRule"/>
</dbReference>
<evidence type="ECO:0000256" key="1">
    <source>
        <dbReference type="ARBA" id="ARBA00004370"/>
    </source>
</evidence>
<dbReference type="InterPro" id="IPR005936">
    <property type="entry name" value="FtsH"/>
</dbReference>
<dbReference type="GO" id="GO:0008270">
    <property type="term" value="F:zinc ion binding"/>
    <property type="evidence" value="ECO:0007669"/>
    <property type="project" value="UniProtKB-UniRule"/>
</dbReference>
<dbReference type="InterPro" id="IPR037219">
    <property type="entry name" value="Peptidase_M41-like"/>
</dbReference>
<dbReference type="Pfam" id="PF17862">
    <property type="entry name" value="AAA_lid_3"/>
    <property type="match status" value="1"/>
</dbReference>
<keyword evidence="7 15" id="KW-0547">Nucleotide-binding</keyword>
<comment type="similarity">
    <text evidence="2 15">In the C-terminal section; belongs to the peptidase M41 family.</text>
</comment>
<evidence type="ECO:0000256" key="16">
    <source>
        <dbReference type="RuleBase" id="RU003651"/>
    </source>
</evidence>
<evidence type="ECO:0000256" key="4">
    <source>
        <dbReference type="ARBA" id="ARBA00022670"/>
    </source>
</evidence>
<dbReference type="OrthoDB" id="9809379at2"/>
<comment type="caution">
    <text evidence="18">The sequence shown here is derived from an EMBL/GenBank/DDBJ whole genome shotgun (WGS) entry which is preliminary data.</text>
</comment>
<dbReference type="RefSeq" id="WP_113920513.1">
    <property type="nucleotide sequence ID" value="NZ_CALNCS010000258.1"/>
</dbReference>
<dbReference type="FunFam" id="3.40.50.300:FF:000001">
    <property type="entry name" value="ATP-dependent zinc metalloprotease FtsH"/>
    <property type="match status" value="1"/>
</dbReference>
<evidence type="ECO:0000256" key="3">
    <source>
        <dbReference type="ARBA" id="ARBA00022475"/>
    </source>
</evidence>
<dbReference type="Pfam" id="PF01434">
    <property type="entry name" value="Peptidase_M41"/>
    <property type="match status" value="1"/>
</dbReference>
<keyword evidence="8 15" id="KW-0378">Hydrolase</keyword>
<feature type="binding site" evidence="15">
    <location>
        <position position="344"/>
    </location>
    <ligand>
        <name>Zn(2+)</name>
        <dbReference type="ChEBI" id="CHEBI:29105"/>
        <note>catalytic</note>
    </ligand>
</feature>